<protein>
    <submittedName>
        <fullName evidence="1">Uncharacterized protein</fullName>
    </submittedName>
</protein>
<keyword evidence="2" id="KW-1185">Reference proteome</keyword>
<proteinExistence type="predicted"/>
<name>A0ABR1BAM9_POLSC</name>
<reference evidence="1 2" key="1">
    <citation type="submission" date="2023-09" db="EMBL/GenBank/DDBJ databases">
        <title>Genomes of two closely related lineages of the louse Polyplax serrata with different host specificities.</title>
        <authorList>
            <person name="Martinu J."/>
            <person name="Tarabai H."/>
            <person name="Stefka J."/>
            <person name="Hypsa V."/>
        </authorList>
    </citation>
    <scope>NUCLEOTIDE SEQUENCE [LARGE SCALE GENOMIC DNA]</scope>
    <source>
        <strain evidence="1">98ZLc_SE</strain>
    </source>
</reference>
<comment type="caution">
    <text evidence="1">The sequence shown here is derived from an EMBL/GenBank/DDBJ whole genome shotgun (WGS) entry which is preliminary data.</text>
</comment>
<evidence type="ECO:0000313" key="1">
    <source>
        <dbReference type="EMBL" id="KAK6637432.1"/>
    </source>
</evidence>
<accession>A0ABR1BAM9</accession>
<dbReference type="Proteomes" id="UP001359485">
    <property type="component" value="Unassembled WGS sequence"/>
</dbReference>
<sequence length="76" mass="9028">MFSHGRNPIEVKQRRNIRIDFNSLTIILLSDRFRLKKRVKRDRERITTAAAAATTTITILRLNWRQKMKTTIDSDE</sequence>
<evidence type="ECO:0000313" key="2">
    <source>
        <dbReference type="Proteomes" id="UP001359485"/>
    </source>
</evidence>
<dbReference type="EMBL" id="JAWJWF010000002">
    <property type="protein sequence ID" value="KAK6637432.1"/>
    <property type="molecule type" value="Genomic_DNA"/>
</dbReference>
<gene>
    <name evidence="1" type="ORF">RUM44_007849</name>
</gene>
<organism evidence="1 2">
    <name type="scientific">Polyplax serrata</name>
    <name type="common">Common mouse louse</name>
    <dbReference type="NCBI Taxonomy" id="468196"/>
    <lineage>
        <taxon>Eukaryota</taxon>
        <taxon>Metazoa</taxon>
        <taxon>Ecdysozoa</taxon>
        <taxon>Arthropoda</taxon>
        <taxon>Hexapoda</taxon>
        <taxon>Insecta</taxon>
        <taxon>Pterygota</taxon>
        <taxon>Neoptera</taxon>
        <taxon>Paraneoptera</taxon>
        <taxon>Psocodea</taxon>
        <taxon>Troctomorpha</taxon>
        <taxon>Phthiraptera</taxon>
        <taxon>Anoplura</taxon>
        <taxon>Polyplacidae</taxon>
        <taxon>Polyplax</taxon>
    </lineage>
</organism>